<dbReference type="RefSeq" id="WP_042683218.1">
    <property type="nucleotide sequence ID" value="NZ_CABKTM010000074.1"/>
</dbReference>
<evidence type="ECO:0000256" key="1">
    <source>
        <dbReference type="SAM" id="Phobius"/>
    </source>
</evidence>
<feature type="transmembrane region" description="Helical" evidence="1">
    <location>
        <begin position="324"/>
        <end position="341"/>
    </location>
</feature>
<feature type="transmembrane region" description="Helical" evidence="1">
    <location>
        <begin position="385"/>
        <end position="404"/>
    </location>
</feature>
<dbReference type="OrthoDB" id="1701811at2"/>
<dbReference type="Proteomes" id="UP001142078">
    <property type="component" value="Unassembled WGS sequence"/>
</dbReference>
<keyword evidence="1" id="KW-0472">Membrane</keyword>
<accession>A0A9X2S8K6</accession>
<proteinExistence type="predicted"/>
<comment type="caution">
    <text evidence="2">The sequence shown here is derived from an EMBL/GenBank/DDBJ whole genome shotgun (WGS) entry which is preliminary data.</text>
</comment>
<evidence type="ECO:0000313" key="3">
    <source>
        <dbReference type="Proteomes" id="UP001142078"/>
    </source>
</evidence>
<keyword evidence="1" id="KW-1133">Transmembrane helix</keyword>
<gene>
    <name evidence="2" type="ORF">NSA23_14035</name>
</gene>
<feature type="transmembrane region" description="Helical" evidence="1">
    <location>
        <begin position="195"/>
        <end position="216"/>
    </location>
</feature>
<evidence type="ECO:0000313" key="2">
    <source>
        <dbReference type="EMBL" id="MCR2045226.1"/>
    </source>
</evidence>
<dbReference type="EMBL" id="JANJZL010000013">
    <property type="protein sequence ID" value="MCR2045226.1"/>
    <property type="molecule type" value="Genomic_DNA"/>
</dbReference>
<feature type="transmembrane region" description="Helical" evidence="1">
    <location>
        <begin position="296"/>
        <end position="318"/>
    </location>
</feature>
<keyword evidence="1" id="KW-0812">Transmembrane</keyword>
<reference evidence="2" key="1">
    <citation type="submission" date="2022-07" db="EMBL/GenBank/DDBJ databases">
        <title>Enhanced cultured diversity of the mouse gut microbiota enables custom-made synthetic communities.</title>
        <authorList>
            <person name="Afrizal A."/>
        </authorList>
    </citation>
    <scope>NUCLEOTIDE SEQUENCE</scope>
    <source>
        <strain evidence="2">DSM 29482</strain>
    </source>
</reference>
<dbReference type="AlphaFoldDB" id="A0A9X2S8K6"/>
<protein>
    <submittedName>
        <fullName evidence="2">ABC transporter permease</fullName>
    </submittedName>
</protein>
<feature type="transmembrane region" description="Helical" evidence="1">
    <location>
        <begin position="237"/>
        <end position="256"/>
    </location>
</feature>
<feature type="transmembrane region" description="Helical" evidence="1">
    <location>
        <begin position="12"/>
        <end position="36"/>
    </location>
</feature>
<organism evidence="2 3">
    <name type="scientific">Anaerosalibacter massiliensis</name>
    <dbReference type="NCBI Taxonomy" id="1347392"/>
    <lineage>
        <taxon>Bacteria</taxon>
        <taxon>Bacillati</taxon>
        <taxon>Bacillota</taxon>
        <taxon>Tissierellia</taxon>
        <taxon>Tissierellales</taxon>
        <taxon>Sporanaerobacteraceae</taxon>
        <taxon>Anaerosalibacter</taxon>
    </lineage>
</organism>
<feature type="transmembrane region" description="Helical" evidence="1">
    <location>
        <begin position="262"/>
        <end position="284"/>
    </location>
</feature>
<feature type="transmembrane region" description="Helical" evidence="1">
    <location>
        <begin position="348"/>
        <end position="365"/>
    </location>
</feature>
<name>A0A9X2S8K6_9FIRM</name>
<keyword evidence="3" id="KW-1185">Reference proteome</keyword>
<sequence length="412" mass="47994">MKIIDLERKRILGMKNICIVTLVLIFILLFLIYIILSDYKENNKQSLLQVYENIKEDRKSTKTDLLTIDKVRDIKDKYKKVYKSKKLTDDNGNERKDVLNSELKEDKYIFRTIVANYSPISEYDPSHILDISNQQTNDFYKIRLDKIEQLIEDESRSNNLEVPPKEKTRILEDVSKMQKPLKYGYAEGYEVAGSIIGPFTKIIIIIVGIIIAPLFSEDKQTKMNEIILSTKFGKNKLTFYRILTGLLATTIIYLTGVTIFSIITFSIFGIQGGNLHIQGGAGYWFSPYNITYLQQFIINIVIGYIACILMAFITMFITTFAKKVTHGVIFTIIFTILMVVMELQKIHYLNYYFLNFLPWNLINYFNMYKTYYSYNLFGVQIDKIIFQPVVALIIILVAFVGILCRKKKTRYL</sequence>